<dbReference type="GO" id="GO:0030170">
    <property type="term" value="F:pyridoxal phosphate binding"/>
    <property type="evidence" value="ECO:0007669"/>
    <property type="project" value="InterPro"/>
</dbReference>
<dbReference type="Gene3D" id="3.40.47.10">
    <property type="match status" value="1"/>
</dbReference>
<dbReference type="PANTHER" id="PTHR43775">
    <property type="entry name" value="FATTY ACID SYNTHASE"/>
    <property type="match status" value="1"/>
</dbReference>
<dbReference type="GO" id="GO:0004312">
    <property type="term" value="F:fatty acid synthase activity"/>
    <property type="evidence" value="ECO:0007669"/>
    <property type="project" value="TreeGrafter"/>
</dbReference>
<dbReference type="Gene3D" id="3.40.640.10">
    <property type="entry name" value="Type I PLP-dependent aspartate aminotransferase-like (Major domain)"/>
    <property type="match status" value="1"/>
</dbReference>
<evidence type="ECO:0000256" key="2">
    <source>
        <dbReference type="ARBA" id="ARBA00022553"/>
    </source>
</evidence>
<dbReference type="InterPro" id="IPR014043">
    <property type="entry name" value="Acyl_transferase_dom"/>
</dbReference>
<dbReference type="Gene3D" id="3.40.50.12780">
    <property type="entry name" value="N-terminal domain of ligase-like"/>
    <property type="match status" value="1"/>
</dbReference>
<dbReference type="InterPro" id="IPR016039">
    <property type="entry name" value="Thiolase-like"/>
</dbReference>
<sequence>MMSSKPNETGNNIYSMFSKQAKQTPELTAVSFKHTQLTYGQLENRVTLLSAQIIASDHSDLIGISTTRGLDMLVALLAILKSGKAYLPLDPLYPQSRLKEIIGDSGIKTILCPKEENQLFIALGIKTLTDSASDTPFLPGNSRLAYVLYTSGSTGKPKGVCMGQRALVNLITWQQEHSSATHQTKTLQFAPLSFDVSFQEIFATLSTGGEIILIDDDLRLDPLALLHFIEEENINRIFVPFVALQLLAETAVTHQIYPESLQEIMTAGEQLKITAQVRQFFEHLPQCMLYNQYGPTECHVVTELKLDGAAAEWPALPSIGSAITNTAIYILDENLNLLPSGQIGELCIAGNCLAEGYLHQSELTAQKFPLWHHPTLGQTRIYRTGDQAKISVDGEVTFLGRNDDQVKIRGYRIELAEIEVIINQLPAVQDAVVTTREDLPGNKKLVAYLRSANTEENTAKLRSELSSMIPEYMVPANFVWLKEFPKTSSGKVDKKALPRPELGRSELENPFIIPGSRLEQTMASIWEDLLQVKPVGVGDNFFELGGNSLLAQKTILAFKQQDILVPITKLYQYPTIFGIVAFLSGDARDAAPKPKVSHRRSSHNGDIAIVGMSGRFPEAETIAEFWDLLREGRDTIHFFSKDELDPSIPEGIKNDPGYIPARGILSDVTLFDADFWQINPKQAELMDPQQRIFLEISRDVLEATGHLPSNYNGTIGIHAGSGSNGYFLNNVWPHQDAVQQAGKIMVDTFNEKDYLSSRTAYQLNLKGPAVSVNSACSTSALAIAQAVESLRSGQCNLAIAGGASITVPVNSGQIHQEGAMFSSDGHCRPFDAAASGTLFSDGVAVVLLKNLDDAIADGDTIYALIKGIGVNNDGGQKSSFTAPDALGQAGAITMALQDAEVEPGQISYVEAHGTATPLGDPIEIEGLQLAYGQHVGRQYCAIGSLKSNIGHLTHAAGVAGIIKTALSLYHKQLPASLHYHNPNPHIDFENSPFYVNDRLSDWDSDSPRFAGVSSFGVGGTNVHLILESYENPRVFPAAQPAAALVCWSAKSVTSLNLYAEKLKDFLIKNPDTNLANLAYTLQTTRNAFKHRQWLVATDHHDLLKQLGAATTIQDTVGNSADIAFLFPGQGAQHADMGKGLYANEPVFRAAIDEGAAILQRFLAQDIRSVLYDAEDPDQINNTYYTQPAIFITEYALAKLWMSWGIMPEVLIGHSIGEFVAAHLAGIFSLEDVLKLIAARGRLISELPKGTMISVRAAAAELRELPDTISIAAINAPELCVLAGSIDDIAAYTSVLDQHGILYKPLHTSHAFHSLMMDNAIDPFREIIKTIQLNVPKKPIISTVTGQWLTDAEALDPEYWTMHMRATVNFQAAIEFAKQQQTYLMLEVGPGKGLATLAFQMHAKNSSPARIIPGLTPSILPVEDYISLLKALGKLWSWGANPNWESVYTTSQKHRINLPTYAYDKKRHWLEAPLSTPSFTIQADHAFAHFNPIPTKMTATLRPRKDLLTDKIKDILENASGINIDDHELQTSFIALGLDSLLLTQIAITIKREFKLPVSFKQLNDEYTSVALLAAFLDTNLPADVFQDKNLDQTINSVDIPEAPGMMNAQRPQGSPLDEIIRQLGDLTRQVASLQNGTPLPAPSASPLVAPELTEAEIKVLKSPFGAAARIEKQSAVLQAGQQEFLSGLTKRYNAKTAKSKAYTQENRAHMADPRVVSGFKPATKELVYSLVMKKSKGCRLWDLDGNEYIDALNGFGSSMLGFQPDFLKEAVLEQVEKGYEIGPQHELAGEMSRLICELTNFDRAALCNTGSEAVLGAMRISRTVTGRSLIVAFSGSYHGINDEVIIRGSKKLKSFPAAPGITSEAVGNMLILDYGTEESLQIIRSRAHELAAVLVEPVQSRRPEFTPIAFLKEIREITLASETVLIFDEVITGFRAHQGGAQAIFGIKADLGTYGKVIGGGMPIGAIAGKREFMDALDGGFWSYGDDSVPEAGVTYFAGTFVRHPLALAAGVATLKYMKTKGPALQEGLNSLTTYLANELNTICRTLSLPIYPVNFASLWKLKFHEEYPYSELLFTLMREKGIHIWDGFPCFVTEAHTRGDIDSIVNAFLESITALREVEMVPFYTQVHPDSQTPVTGFEFSPQPGARLGKDASGNPAWFIEDPEHAGKFMQLVKTENIKNA</sequence>
<dbReference type="Pfam" id="PF02801">
    <property type="entry name" value="Ketoacyl-synt_C"/>
    <property type="match status" value="1"/>
</dbReference>
<dbReference type="InterPro" id="IPR005814">
    <property type="entry name" value="Aminotrans_3"/>
</dbReference>
<dbReference type="SUPFAM" id="SSF47336">
    <property type="entry name" value="ACP-like"/>
    <property type="match status" value="2"/>
</dbReference>
<dbReference type="PANTHER" id="PTHR43775:SF51">
    <property type="entry name" value="INACTIVE PHENOLPHTHIOCEROL SYNTHESIS POLYKETIDE SYNTHASE TYPE I PKS1-RELATED"/>
    <property type="match status" value="1"/>
</dbReference>
<dbReference type="InterPro" id="IPR015421">
    <property type="entry name" value="PyrdxlP-dep_Trfase_major"/>
</dbReference>
<gene>
    <name evidence="7" type="ORF">CLV32_4180</name>
</gene>
<dbReference type="GO" id="GO:0008483">
    <property type="term" value="F:transaminase activity"/>
    <property type="evidence" value="ECO:0007669"/>
    <property type="project" value="InterPro"/>
</dbReference>
<dbReference type="RefSeq" id="WP_243732370.1">
    <property type="nucleotide sequence ID" value="NZ_SNWM01000006.1"/>
</dbReference>
<keyword evidence="2" id="KW-0597">Phosphoprotein</keyword>
<dbReference type="Gene3D" id="3.40.366.10">
    <property type="entry name" value="Malonyl-Coenzyme A Acyl Carrier Protein, domain 2"/>
    <property type="match status" value="1"/>
</dbReference>
<feature type="domain" description="Ketosynthase family 3 (KS3)" evidence="6">
    <location>
        <begin position="604"/>
        <end position="1028"/>
    </location>
</feature>
<dbReference type="InterPro" id="IPR009081">
    <property type="entry name" value="PP-bd_ACP"/>
</dbReference>
<reference evidence="7 8" key="1">
    <citation type="submission" date="2019-03" db="EMBL/GenBank/DDBJ databases">
        <title>Genomic Encyclopedia of Archaeal and Bacterial Type Strains, Phase II (KMG-II): from individual species to whole genera.</title>
        <authorList>
            <person name="Goeker M."/>
        </authorList>
    </citation>
    <scope>NUCLEOTIDE SEQUENCE [LARGE SCALE GENOMIC DNA]</scope>
    <source>
        <strain evidence="7 8">DSM 19034</strain>
    </source>
</reference>
<evidence type="ECO:0000313" key="8">
    <source>
        <dbReference type="Proteomes" id="UP000295499"/>
    </source>
</evidence>
<keyword evidence="3" id="KW-0808">Transferase</keyword>
<dbReference type="Pfam" id="PF16197">
    <property type="entry name" value="KAsynt_C_assoc"/>
    <property type="match status" value="1"/>
</dbReference>
<dbReference type="InterPro" id="IPR015424">
    <property type="entry name" value="PyrdxlP-dep_Trfase"/>
</dbReference>
<dbReference type="SUPFAM" id="SSF55048">
    <property type="entry name" value="Probable ACP-binding domain of malonyl-CoA ACP transacylase"/>
    <property type="match status" value="1"/>
</dbReference>
<dbReference type="EMBL" id="SNWM01000006">
    <property type="protein sequence ID" value="TDO19558.1"/>
    <property type="molecule type" value="Genomic_DNA"/>
</dbReference>
<dbReference type="InterPro" id="IPR032821">
    <property type="entry name" value="PKS_assoc"/>
</dbReference>
<dbReference type="Gene3D" id="3.90.1150.10">
    <property type="entry name" value="Aspartate Aminotransferase, domain 1"/>
    <property type="match status" value="1"/>
</dbReference>
<evidence type="ECO:0000256" key="3">
    <source>
        <dbReference type="ARBA" id="ARBA00022679"/>
    </source>
</evidence>
<feature type="domain" description="Carrier" evidence="5">
    <location>
        <begin position="513"/>
        <end position="587"/>
    </location>
</feature>
<evidence type="ECO:0000313" key="7">
    <source>
        <dbReference type="EMBL" id="TDO19558.1"/>
    </source>
</evidence>
<dbReference type="PROSITE" id="PS50075">
    <property type="entry name" value="CARRIER"/>
    <property type="match status" value="2"/>
</dbReference>
<name>A0A4R6IDE4_9SPHI</name>
<keyword evidence="8" id="KW-1185">Reference proteome</keyword>
<dbReference type="SUPFAM" id="SSF56801">
    <property type="entry name" value="Acetyl-CoA synthetase-like"/>
    <property type="match status" value="1"/>
</dbReference>
<dbReference type="InterPro" id="IPR025110">
    <property type="entry name" value="AMP-bd_C"/>
</dbReference>
<dbReference type="SMART" id="SM00827">
    <property type="entry name" value="PKS_AT"/>
    <property type="match status" value="1"/>
</dbReference>
<dbReference type="Gene3D" id="1.10.1200.10">
    <property type="entry name" value="ACP-like"/>
    <property type="match status" value="2"/>
</dbReference>
<keyword evidence="4" id="KW-0663">Pyridoxal phosphate</keyword>
<dbReference type="Pfam" id="PF00698">
    <property type="entry name" value="Acyl_transf_1"/>
    <property type="match status" value="1"/>
</dbReference>
<organism evidence="7 8">
    <name type="scientific">Pedobacter duraquae</name>
    <dbReference type="NCBI Taxonomy" id="425511"/>
    <lineage>
        <taxon>Bacteria</taxon>
        <taxon>Pseudomonadati</taxon>
        <taxon>Bacteroidota</taxon>
        <taxon>Sphingobacteriia</taxon>
        <taxon>Sphingobacteriales</taxon>
        <taxon>Sphingobacteriaceae</taxon>
        <taxon>Pedobacter</taxon>
    </lineage>
</organism>
<dbReference type="InterPro" id="IPR020845">
    <property type="entry name" value="AMP-binding_CS"/>
</dbReference>
<dbReference type="GO" id="GO:0044550">
    <property type="term" value="P:secondary metabolite biosynthetic process"/>
    <property type="evidence" value="ECO:0007669"/>
    <property type="project" value="UniProtKB-ARBA"/>
</dbReference>
<dbReference type="Pfam" id="PF00501">
    <property type="entry name" value="AMP-binding"/>
    <property type="match status" value="1"/>
</dbReference>
<dbReference type="InterPro" id="IPR014030">
    <property type="entry name" value="Ketoacyl_synth_N"/>
</dbReference>
<dbReference type="Gene3D" id="3.30.70.3290">
    <property type="match status" value="1"/>
</dbReference>
<dbReference type="InterPro" id="IPR014031">
    <property type="entry name" value="Ketoacyl_synth_C"/>
</dbReference>
<dbReference type="InterPro" id="IPR010071">
    <property type="entry name" value="AA_adenyl_dom"/>
</dbReference>
<feature type="domain" description="Carrier" evidence="5">
    <location>
        <begin position="1505"/>
        <end position="1580"/>
    </location>
</feature>
<dbReference type="InterPro" id="IPR042099">
    <property type="entry name" value="ANL_N_sf"/>
</dbReference>
<dbReference type="PROSITE" id="PS52004">
    <property type="entry name" value="KS3_2"/>
    <property type="match status" value="1"/>
</dbReference>
<dbReference type="InterPro" id="IPR045851">
    <property type="entry name" value="AMP-bd_C_sf"/>
</dbReference>
<dbReference type="CDD" id="cd00833">
    <property type="entry name" value="PKS"/>
    <property type="match status" value="1"/>
</dbReference>
<dbReference type="InterPro" id="IPR050091">
    <property type="entry name" value="PKS_NRPS_Biosynth_Enz"/>
</dbReference>
<dbReference type="Proteomes" id="UP000295499">
    <property type="component" value="Unassembled WGS sequence"/>
</dbReference>
<dbReference type="InterPro" id="IPR001227">
    <property type="entry name" value="Ac_transferase_dom_sf"/>
</dbReference>
<dbReference type="PROSITE" id="PS00455">
    <property type="entry name" value="AMP_BINDING"/>
    <property type="match status" value="1"/>
</dbReference>
<dbReference type="Pfam" id="PF00550">
    <property type="entry name" value="PP-binding"/>
    <property type="match status" value="2"/>
</dbReference>
<evidence type="ECO:0000256" key="4">
    <source>
        <dbReference type="ARBA" id="ARBA00022898"/>
    </source>
</evidence>
<dbReference type="Pfam" id="PF13193">
    <property type="entry name" value="AMP-binding_C"/>
    <property type="match status" value="1"/>
</dbReference>
<dbReference type="SUPFAM" id="SSF53901">
    <property type="entry name" value="Thiolase-like"/>
    <property type="match status" value="1"/>
</dbReference>
<protein>
    <submittedName>
        <fullName evidence="7">Amino acid adenylation domain-containing protein</fullName>
    </submittedName>
</protein>
<evidence type="ECO:0000256" key="1">
    <source>
        <dbReference type="ARBA" id="ARBA00022450"/>
    </source>
</evidence>
<dbReference type="InterPro" id="IPR016035">
    <property type="entry name" value="Acyl_Trfase/lysoPLipase"/>
</dbReference>
<dbReference type="Pfam" id="PF00202">
    <property type="entry name" value="Aminotran_3"/>
    <property type="match status" value="1"/>
</dbReference>
<dbReference type="InterPro" id="IPR018201">
    <property type="entry name" value="Ketoacyl_synth_AS"/>
</dbReference>
<dbReference type="InterPro" id="IPR036736">
    <property type="entry name" value="ACP-like_sf"/>
</dbReference>
<dbReference type="FunFam" id="3.30.300.30:FF:000010">
    <property type="entry name" value="Enterobactin synthetase component F"/>
    <property type="match status" value="1"/>
</dbReference>
<comment type="caution">
    <text evidence="7">The sequence shown here is derived from an EMBL/GenBank/DDBJ whole genome shotgun (WGS) entry which is preliminary data.</text>
</comment>
<evidence type="ECO:0000259" key="5">
    <source>
        <dbReference type="PROSITE" id="PS50075"/>
    </source>
</evidence>
<dbReference type="InterPro" id="IPR000873">
    <property type="entry name" value="AMP-dep_synth/lig_dom"/>
</dbReference>
<dbReference type="InterPro" id="IPR016036">
    <property type="entry name" value="Malonyl_transacylase_ACP-bd"/>
</dbReference>
<dbReference type="Gene3D" id="3.30.300.30">
    <property type="match status" value="1"/>
</dbReference>
<dbReference type="SMART" id="SM00825">
    <property type="entry name" value="PKS_KS"/>
    <property type="match status" value="1"/>
</dbReference>
<keyword evidence="1" id="KW-0596">Phosphopantetheine</keyword>
<dbReference type="NCBIfam" id="TIGR01733">
    <property type="entry name" value="AA-adenyl-dom"/>
    <property type="match status" value="1"/>
</dbReference>
<dbReference type="Pfam" id="PF00109">
    <property type="entry name" value="ketoacyl-synt"/>
    <property type="match status" value="1"/>
</dbReference>
<dbReference type="InterPro" id="IPR015422">
    <property type="entry name" value="PyrdxlP-dep_Trfase_small"/>
</dbReference>
<dbReference type="GO" id="GO:0006633">
    <property type="term" value="P:fatty acid biosynthetic process"/>
    <property type="evidence" value="ECO:0007669"/>
    <property type="project" value="InterPro"/>
</dbReference>
<dbReference type="Gene3D" id="3.30.70.250">
    <property type="entry name" value="Malonyl-CoA ACP transacylase, ACP-binding"/>
    <property type="match status" value="1"/>
</dbReference>
<accession>A0A4R6IDE4</accession>
<dbReference type="GO" id="GO:0004315">
    <property type="term" value="F:3-oxoacyl-[acyl-carrier-protein] synthase activity"/>
    <property type="evidence" value="ECO:0007669"/>
    <property type="project" value="InterPro"/>
</dbReference>
<dbReference type="PROSITE" id="PS00606">
    <property type="entry name" value="KS3_1"/>
    <property type="match status" value="1"/>
</dbReference>
<proteinExistence type="predicted"/>
<evidence type="ECO:0000259" key="6">
    <source>
        <dbReference type="PROSITE" id="PS52004"/>
    </source>
</evidence>
<dbReference type="SUPFAM" id="SSF52151">
    <property type="entry name" value="FabD/lysophospholipase-like"/>
    <property type="match status" value="1"/>
</dbReference>
<dbReference type="SUPFAM" id="SSF53383">
    <property type="entry name" value="PLP-dependent transferases"/>
    <property type="match status" value="1"/>
</dbReference>
<dbReference type="InterPro" id="IPR020841">
    <property type="entry name" value="PKS_Beta-ketoAc_synthase_dom"/>
</dbReference>